<keyword evidence="3" id="KW-1185">Reference proteome</keyword>
<dbReference type="Proteomes" id="UP000240374">
    <property type="component" value="Segment"/>
</dbReference>
<dbReference type="EMBL" id="MG018929">
    <property type="protein sequence ID" value="ATW58187.1"/>
    <property type="molecule type" value="Genomic_DNA"/>
</dbReference>
<organism evidence="2 3">
    <name type="scientific">Pseudomonas phage uligo</name>
    <dbReference type="NCBI Taxonomy" id="2048979"/>
    <lineage>
        <taxon>Viruses</taxon>
        <taxon>Duplodnaviria</taxon>
        <taxon>Heunggongvirae</taxon>
        <taxon>Uroviricota</taxon>
        <taxon>Caudoviricetes</taxon>
        <taxon>Autographivirales</taxon>
        <taxon>Autosignataviridae</taxon>
        <taxon>Colwellvirinae</taxon>
        <taxon>Uliginvirus</taxon>
        <taxon>Uliginvirus uligo</taxon>
    </lineage>
</organism>
<protein>
    <submittedName>
        <fullName evidence="2">Uncharacterized protein</fullName>
    </submittedName>
</protein>
<feature type="region of interest" description="Disordered" evidence="1">
    <location>
        <begin position="1"/>
        <end position="59"/>
    </location>
</feature>
<evidence type="ECO:0000313" key="2">
    <source>
        <dbReference type="EMBL" id="ATW58187.1"/>
    </source>
</evidence>
<sequence>MSSKPKSPDPVIVANRPERVVDVQPEDVQLGDGSDATGADQGKRQLVRPKATAGTGLAV</sequence>
<name>A0A2H4P7N9_9CAUD</name>
<evidence type="ECO:0000256" key="1">
    <source>
        <dbReference type="SAM" id="MobiDB-lite"/>
    </source>
</evidence>
<evidence type="ECO:0000313" key="3">
    <source>
        <dbReference type="Proteomes" id="UP000240374"/>
    </source>
</evidence>
<proteinExistence type="predicted"/>
<reference evidence="2" key="1">
    <citation type="submission" date="2018-04" db="EMBL/GenBank/DDBJ databases">
        <authorList>
            <person name="Djurhuus A.M."/>
            <person name="Carstens A.B."/>
            <person name="Hansen L.H."/>
        </authorList>
    </citation>
    <scope>NUCLEOTIDE SEQUENCE</scope>
</reference>
<accession>A0A2H4P7N9</accession>